<dbReference type="RefSeq" id="WP_284313807.1">
    <property type="nucleotide sequence ID" value="NZ_BSPC01000034.1"/>
</dbReference>
<dbReference type="Gene3D" id="3.10.180.10">
    <property type="entry name" value="2,3-Dihydroxybiphenyl 1,2-Dioxygenase, domain 1"/>
    <property type="match status" value="1"/>
</dbReference>
<organism evidence="2 3">
    <name type="scientific">Labrys miyagiensis</name>
    <dbReference type="NCBI Taxonomy" id="346912"/>
    <lineage>
        <taxon>Bacteria</taxon>
        <taxon>Pseudomonadati</taxon>
        <taxon>Pseudomonadota</taxon>
        <taxon>Alphaproteobacteria</taxon>
        <taxon>Hyphomicrobiales</taxon>
        <taxon>Xanthobacteraceae</taxon>
        <taxon>Labrys</taxon>
    </lineage>
</organism>
<dbReference type="InterPro" id="IPR029068">
    <property type="entry name" value="Glyas_Bleomycin-R_OHBP_Dase"/>
</dbReference>
<proteinExistence type="predicted"/>
<dbReference type="GO" id="GO:0016740">
    <property type="term" value="F:transferase activity"/>
    <property type="evidence" value="ECO:0007669"/>
    <property type="project" value="UniProtKB-KW"/>
</dbReference>
<dbReference type="InterPro" id="IPR037523">
    <property type="entry name" value="VOC_core"/>
</dbReference>
<reference evidence="3" key="1">
    <citation type="journal article" date="2019" name="Int. J. Syst. Evol. Microbiol.">
        <title>The Global Catalogue of Microorganisms (GCM) 10K type strain sequencing project: providing services to taxonomists for standard genome sequencing and annotation.</title>
        <authorList>
            <consortium name="The Broad Institute Genomics Platform"/>
            <consortium name="The Broad Institute Genome Sequencing Center for Infectious Disease"/>
            <person name="Wu L."/>
            <person name="Ma J."/>
        </authorList>
    </citation>
    <scope>NUCLEOTIDE SEQUENCE [LARGE SCALE GENOMIC DNA]</scope>
    <source>
        <strain evidence="3">NBRC 101365</strain>
    </source>
</reference>
<dbReference type="EMBL" id="BSPC01000034">
    <property type="protein sequence ID" value="GLS20724.1"/>
    <property type="molecule type" value="Genomic_DNA"/>
</dbReference>
<sequence length="138" mass="15396">MKVSSFDHVALVTTDLDRSIAFYHDILGLRRIQRPAFRNQGAWMSSGSFELHLTINPDGHLRRQPRIDTGDIHFAVRVADFTAALGHLKANGYSEHASDGDSKRLVLQLDGPAPFQQAFLLDPDNHVIEINSAQLKIP</sequence>
<evidence type="ECO:0000313" key="3">
    <source>
        <dbReference type="Proteomes" id="UP001156882"/>
    </source>
</evidence>
<dbReference type="PANTHER" id="PTHR21366">
    <property type="entry name" value="GLYOXALASE FAMILY PROTEIN"/>
    <property type="match status" value="1"/>
</dbReference>
<keyword evidence="2" id="KW-0808">Transferase</keyword>
<dbReference type="SUPFAM" id="SSF54593">
    <property type="entry name" value="Glyoxalase/Bleomycin resistance protein/Dihydroxybiphenyl dioxygenase"/>
    <property type="match status" value="1"/>
</dbReference>
<protein>
    <submittedName>
        <fullName evidence="2">FosA family fosfomycin resistance glutathione transferase</fullName>
    </submittedName>
</protein>
<dbReference type="InterPro" id="IPR050383">
    <property type="entry name" value="GlyoxalaseI/FosfomycinResist"/>
</dbReference>
<evidence type="ECO:0000259" key="1">
    <source>
        <dbReference type="PROSITE" id="PS51819"/>
    </source>
</evidence>
<dbReference type="Proteomes" id="UP001156882">
    <property type="component" value="Unassembled WGS sequence"/>
</dbReference>
<dbReference type="InterPro" id="IPR004360">
    <property type="entry name" value="Glyas_Fos-R_dOase_dom"/>
</dbReference>
<name>A0ABQ6CKJ4_9HYPH</name>
<feature type="domain" description="VOC" evidence="1">
    <location>
        <begin position="5"/>
        <end position="133"/>
    </location>
</feature>
<keyword evidence="3" id="KW-1185">Reference proteome</keyword>
<dbReference type="Pfam" id="PF00903">
    <property type="entry name" value="Glyoxalase"/>
    <property type="match status" value="1"/>
</dbReference>
<accession>A0ABQ6CKJ4</accession>
<comment type="caution">
    <text evidence="2">The sequence shown here is derived from an EMBL/GenBank/DDBJ whole genome shotgun (WGS) entry which is preliminary data.</text>
</comment>
<dbReference type="PROSITE" id="PS51819">
    <property type="entry name" value="VOC"/>
    <property type="match status" value="1"/>
</dbReference>
<evidence type="ECO:0000313" key="2">
    <source>
        <dbReference type="EMBL" id="GLS20724.1"/>
    </source>
</evidence>
<gene>
    <name evidence="2" type="ORF">GCM10007874_37410</name>
</gene>